<comment type="catalytic activity">
    <reaction evidence="10">
        <text>ITP + H2O = IMP + diphosphate + H(+)</text>
        <dbReference type="Rhea" id="RHEA:29399"/>
        <dbReference type="ChEBI" id="CHEBI:15377"/>
        <dbReference type="ChEBI" id="CHEBI:15378"/>
        <dbReference type="ChEBI" id="CHEBI:33019"/>
        <dbReference type="ChEBI" id="CHEBI:58053"/>
        <dbReference type="ChEBI" id="CHEBI:61402"/>
        <dbReference type="EC" id="3.6.1.66"/>
    </reaction>
</comment>
<accession>A0A1E7YLV0</accession>
<dbReference type="PANTHER" id="PTHR11067:SF9">
    <property type="entry name" value="INOSINE TRIPHOSPHATE PYROPHOSPHATASE"/>
    <property type="match status" value="1"/>
</dbReference>
<dbReference type="GO" id="GO:0036222">
    <property type="term" value="F:XTP diphosphatase activity"/>
    <property type="evidence" value="ECO:0007669"/>
    <property type="project" value="UniProtKB-UniRule"/>
</dbReference>
<dbReference type="AlphaFoldDB" id="A0A1E7YLV0"/>
<dbReference type="GO" id="GO:0035870">
    <property type="term" value="F:dITP diphosphatase activity"/>
    <property type="evidence" value="ECO:0007669"/>
    <property type="project" value="UniProtKB-UniRule"/>
</dbReference>
<keyword evidence="3 10" id="KW-0479">Metal-binding</keyword>
<dbReference type="Proteomes" id="UP000175616">
    <property type="component" value="Unassembled WGS sequence"/>
</dbReference>
<proteinExistence type="inferred from homology"/>
<organism evidence="12 13">
    <name type="scientific">Acidithiobacillus caldus</name>
    <dbReference type="NCBI Taxonomy" id="33059"/>
    <lineage>
        <taxon>Bacteria</taxon>
        <taxon>Pseudomonadati</taxon>
        <taxon>Pseudomonadota</taxon>
        <taxon>Acidithiobacillia</taxon>
        <taxon>Acidithiobacillales</taxon>
        <taxon>Acidithiobacillaceae</taxon>
        <taxon>Acidithiobacillus</taxon>
    </lineage>
</organism>
<evidence type="ECO:0000313" key="13">
    <source>
        <dbReference type="Proteomes" id="UP000175616"/>
    </source>
</evidence>
<feature type="binding site" evidence="10">
    <location>
        <position position="78"/>
    </location>
    <ligand>
        <name>substrate</name>
    </ligand>
</feature>
<comment type="function">
    <text evidence="10">Pyrophosphatase that catalyzes the hydrolysis of nucleoside triphosphates to their monophosphate derivatives, with a high preference for the non-canonical purine nucleotides XTP (xanthosine triphosphate), dITP (deoxyinosine triphosphate) and ITP. Seems to function as a house-cleaning enzyme that removes non-canonical purine nucleotides from the nucleotide pool, thus preventing their incorporation into DNA/RNA and avoiding chromosomal lesions.</text>
</comment>
<dbReference type="InterPro" id="IPR002637">
    <property type="entry name" value="RdgB/HAM1"/>
</dbReference>
<dbReference type="InterPro" id="IPR029001">
    <property type="entry name" value="ITPase-like_fam"/>
</dbReference>
<dbReference type="InterPro" id="IPR020922">
    <property type="entry name" value="dITP/XTP_pyrophosphatase"/>
</dbReference>
<dbReference type="CDD" id="cd00515">
    <property type="entry name" value="HAM1"/>
    <property type="match status" value="1"/>
</dbReference>
<evidence type="ECO:0000256" key="9">
    <source>
        <dbReference type="ARBA" id="ARBA00052017"/>
    </source>
</evidence>
<dbReference type="GO" id="GO:0000166">
    <property type="term" value="F:nucleotide binding"/>
    <property type="evidence" value="ECO:0007669"/>
    <property type="project" value="UniProtKB-KW"/>
</dbReference>
<evidence type="ECO:0000256" key="6">
    <source>
        <dbReference type="ARBA" id="ARBA00022842"/>
    </source>
</evidence>
<feature type="binding site" evidence="10">
    <location>
        <position position="77"/>
    </location>
    <ligand>
        <name>Mg(2+)</name>
        <dbReference type="ChEBI" id="CHEBI:18420"/>
    </ligand>
</feature>
<keyword evidence="6 10" id="KW-0460">Magnesium</keyword>
<dbReference type="SUPFAM" id="SSF52972">
    <property type="entry name" value="ITPase-like"/>
    <property type="match status" value="1"/>
</dbReference>
<feature type="binding site" evidence="10">
    <location>
        <begin position="162"/>
        <end position="165"/>
    </location>
    <ligand>
        <name>substrate</name>
    </ligand>
</feature>
<dbReference type="GO" id="GO:0017111">
    <property type="term" value="F:ribonucleoside triphosphate phosphatase activity"/>
    <property type="evidence" value="ECO:0007669"/>
    <property type="project" value="InterPro"/>
</dbReference>
<evidence type="ECO:0000256" key="3">
    <source>
        <dbReference type="ARBA" id="ARBA00022723"/>
    </source>
</evidence>
<dbReference type="PANTHER" id="PTHR11067">
    <property type="entry name" value="INOSINE TRIPHOSPHATE PYROPHOSPHATASE/HAM1 PROTEIN"/>
    <property type="match status" value="1"/>
</dbReference>
<evidence type="ECO:0000256" key="8">
    <source>
        <dbReference type="ARBA" id="ARBA00051875"/>
    </source>
</evidence>
<evidence type="ECO:0000256" key="7">
    <source>
        <dbReference type="ARBA" id="ARBA00023080"/>
    </source>
</evidence>
<feature type="binding site" evidence="10">
    <location>
        <begin position="190"/>
        <end position="191"/>
    </location>
    <ligand>
        <name>substrate</name>
    </ligand>
</feature>
<dbReference type="Pfam" id="PF01725">
    <property type="entry name" value="Ham1p_like"/>
    <property type="match status" value="1"/>
</dbReference>
<evidence type="ECO:0000256" key="1">
    <source>
        <dbReference type="ARBA" id="ARBA00008023"/>
    </source>
</evidence>
<protein>
    <recommendedName>
        <fullName evidence="10">dITP/XTP pyrophosphatase</fullName>
        <ecNumber evidence="10">3.6.1.66</ecNumber>
    </recommendedName>
    <alternativeName>
        <fullName evidence="10">Non-canonical purine NTP pyrophosphatase</fullName>
    </alternativeName>
    <alternativeName>
        <fullName evidence="10">Non-standard purine NTP pyrophosphatase</fullName>
    </alternativeName>
    <alternativeName>
        <fullName evidence="10">Nucleoside-triphosphate diphosphatase</fullName>
    </alternativeName>
    <alternativeName>
        <fullName evidence="10">Nucleoside-triphosphate pyrophosphatase</fullName>
        <shortName evidence="10">NTPase</shortName>
    </alternativeName>
</protein>
<feature type="binding site" evidence="10">
    <location>
        <begin position="16"/>
        <end position="21"/>
    </location>
    <ligand>
        <name>substrate</name>
    </ligand>
</feature>
<comment type="catalytic activity">
    <reaction evidence="8 10">
        <text>dITP + H2O = dIMP + diphosphate + H(+)</text>
        <dbReference type="Rhea" id="RHEA:28342"/>
        <dbReference type="ChEBI" id="CHEBI:15377"/>
        <dbReference type="ChEBI" id="CHEBI:15378"/>
        <dbReference type="ChEBI" id="CHEBI:33019"/>
        <dbReference type="ChEBI" id="CHEBI:61194"/>
        <dbReference type="ChEBI" id="CHEBI:61382"/>
        <dbReference type="EC" id="3.6.1.66"/>
    </reaction>
</comment>
<comment type="subunit">
    <text evidence="2 10">Homodimer.</text>
</comment>
<dbReference type="GO" id="GO:0009146">
    <property type="term" value="P:purine nucleoside triphosphate catabolic process"/>
    <property type="evidence" value="ECO:0007669"/>
    <property type="project" value="UniProtKB-UniRule"/>
</dbReference>
<feature type="binding site" evidence="10">
    <location>
        <position position="185"/>
    </location>
    <ligand>
        <name>substrate</name>
    </ligand>
</feature>
<dbReference type="GO" id="GO:0005829">
    <property type="term" value="C:cytosol"/>
    <property type="evidence" value="ECO:0007669"/>
    <property type="project" value="TreeGrafter"/>
</dbReference>
<comment type="cofactor">
    <cofactor evidence="10">
        <name>Mg(2+)</name>
        <dbReference type="ChEBI" id="CHEBI:18420"/>
    </cofactor>
    <text evidence="10">Binds 1 Mg(2+) ion per subunit.</text>
</comment>
<dbReference type="EC" id="3.6.1.66" evidence="10"/>
<evidence type="ECO:0000313" key="12">
    <source>
        <dbReference type="EMBL" id="OFC34150.1"/>
    </source>
</evidence>
<comment type="caution">
    <text evidence="12">The sequence shown here is derived from an EMBL/GenBank/DDBJ whole genome shotgun (WGS) entry which is preliminary data.</text>
</comment>
<comment type="catalytic activity">
    <reaction evidence="9 10">
        <text>XTP + H2O = XMP + diphosphate + H(+)</text>
        <dbReference type="Rhea" id="RHEA:28610"/>
        <dbReference type="ChEBI" id="CHEBI:15377"/>
        <dbReference type="ChEBI" id="CHEBI:15378"/>
        <dbReference type="ChEBI" id="CHEBI:33019"/>
        <dbReference type="ChEBI" id="CHEBI:57464"/>
        <dbReference type="ChEBI" id="CHEBI:61314"/>
        <dbReference type="EC" id="3.6.1.66"/>
    </reaction>
</comment>
<feature type="binding site" evidence="10">
    <location>
        <position position="48"/>
    </location>
    <ligand>
        <name>Mg(2+)</name>
        <dbReference type="ChEBI" id="CHEBI:18420"/>
    </ligand>
</feature>
<evidence type="ECO:0000256" key="4">
    <source>
        <dbReference type="ARBA" id="ARBA00022741"/>
    </source>
</evidence>
<evidence type="ECO:0000256" key="10">
    <source>
        <dbReference type="HAMAP-Rule" id="MF_01405"/>
    </source>
</evidence>
<keyword evidence="4 10" id="KW-0547">Nucleotide-binding</keyword>
<dbReference type="GO" id="GO:0009117">
    <property type="term" value="P:nucleotide metabolic process"/>
    <property type="evidence" value="ECO:0007669"/>
    <property type="project" value="UniProtKB-KW"/>
</dbReference>
<evidence type="ECO:0000256" key="11">
    <source>
        <dbReference type="RuleBase" id="RU003781"/>
    </source>
</evidence>
<keyword evidence="7 10" id="KW-0546">Nucleotide metabolism</keyword>
<dbReference type="GO" id="GO:0036220">
    <property type="term" value="F:ITP diphosphatase activity"/>
    <property type="evidence" value="ECO:0007669"/>
    <property type="project" value="UniProtKB-UniRule"/>
</dbReference>
<dbReference type="Gene3D" id="3.90.950.10">
    <property type="match status" value="1"/>
</dbReference>
<dbReference type="EMBL" id="LZYE01000243">
    <property type="protein sequence ID" value="OFC34150.1"/>
    <property type="molecule type" value="Genomic_DNA"/>
</dbReference>
<evidence type="ECO:0000256" key="2">
    <source>
        <dbReference type="ARBA" id="ARBA00011738"/>
    </source>
</evidence>
<comment type="similarity">
    <text evidence="1 10 11">Belongs to the HAM1 NTPase family.</text>
</comment>
<reference evidence="12 13" key="1">
    <citation type="submission" date="2016-06" db="EMBL/GenBank/DDBJ databases">
        <title>Gene turnover analysis identifies the evolutionary adaptation of the extremophile Acidithiobacillus caldus.</title>
        <authorList>
            <person name="Zhang X."/>
        </authorList>
    </citation>
    <scope>NUCLEOTIDE SEQUENCE [LARGE SCALE GENOMIC DNA]</scope>
    <source>
        <strain evidence="12 13">DX</strain>
    </source>
</reference>
<feature type="active site" description="Proton acceptor" evidence="10">
    <location>
        <position position="77"/>
    </location>
</feature>
<keyword evidence="5 10" id="KW-0378">Hydrolase</keyword>
<dbReference type="GO" id="GO:0046872">
    <property type="term" value="F:metal ion binding"/>
    <property type="evidence" value="ECO:0007669"/>
    <property type="project" value="UniProtKB-KW"/>
</dbReference>
<dbReference type="HAMAP" id="MF_01405">
    <property type="entry name" value="Non_canon_purine_NTPase"/>
    <property type="match status" value="1"/>
</dbReference>
<name>A0A1E7YLV0_9PROT</name>
<dbReference type="FunFam" id="3.90.950.10:FF:000001">
    <property type="entry name" value="dITP/XTP pyrophosphatase"/>
    <property type="match status" value="1"/>
</dbReference>
<sequence>MRVSPLALSREWLLATHNRGKVAELAPSLQGYGVRLRTLADFDLPSPEENGGSFLENALLKARAGFSATGLPTLAEDSGLCVAALDGAPGIHSARFAGPDADDAENNRLLLERMRGLRPEERTAHFHCCMVLLHRSDDPEPLVAQGLWSGSIADAALGTGGFGYDPVFIPFGDLLTAAQLEPEIKRLRSHRAMAIRSLLALLDALYPSQPLSLKA</sequence>
<dbReference type="NCBIfam" id="TIGR00042">
    <property type="entry name" value="RdgB/HAM1 family non-canonical purine NTP pyrophosphatase"/>
    <property type="match status" value="1"/>
</dbReference>
<evidence type="ECO:0000256" key="5">
    <source>
        <dbReference type="ARBA" id="ARBA00022801"/>
    </source>
</evidence>
<gene>
    <name evidence="12" type="ORF">BAE27_09150</name>
</gene>